<reference evidence="2 3" key="1">
    <citation type="journal article" date="2010" name="Nature">
        <title>Comparative genomics reveals mobile pathogenicity chromosomes in Fusarium.</title>
        <authorList>
            <person name="Ma L.J."/>
            <person name="van der Does H.C."/>
            <person name="Borkovich K.A."/>
            <person name="Coleman J.J."/>
            <person name="Daboussi M.J."/>
            <person name="Di Pietro A."/>
            <person name="Dufresne M."/>
            <person name="Freitag M."/>
            <person name="Grabherr M."/>
            <person name="Henrissat B."/>
            <person name="Houterman P.M."/>
            <person name="Kang S."/>
            <person name="Shim W.B."/>
            <person name="Woloshuk C."/>
            <person name="Xie X."/>
            <person name="Xu J.R."/>
            <person name="Antoniw J."/>
            <person name="Baker S.E."/>
            <person name="Bluhm B.H."/>
            <person name="Breakspear A."/>
            <person name="Brown D.W."/>
            <person name="Butchko R.A."/>
            <person name="Chapman S."/>
            <person name="Coulson R."/>
            <person name="Coutinho P.M."/>
            <person name="Danchin E.G."/>
            <person name="Diener A."/>
            <person name="Gale L.R."/>
            <person name="Gardiner D.M."/>
            <person name="Goff S."/>
            <person name="Hammond-Kosack K.E."/>
            <person name="Hilburn K."/>
            <person name="Hua-Van A."/>
            <person name="Jonkers W."/>
            <person name="Kazan K."/>
            <person name="Kodira C.D."/>
            <person name="Koehrsen M."/>
            <person name="Kumar L."/>
            <person name="Lee Y.H."/>
            <person name="Li L."/>
            <person name="Manners J.M."/>
            <person name="Miranda-Saavedra D."/>
            <person name="Mukherjee M."/>
            <person name="Park G."/>
            <person name="Park J."/>
            <person name="Park S.Y."/>
            <person name="Proctor R.H."/>
            <person name="Regev A."/>
            <person name="Ruiz-Roldan M.C."/>
            <person name="Sain D."/>
            <person name="Sakthikumar S."/>
            <person name="Sykes S."/>
            <person name="Schwartz D.C."/>
            <person name="Turgeon B.G."/>
            <person name="Wapinski I."/>
            <person name="Yoder O."/>
            <person name="Young S."/>
            <person name="Zeng Q."/>
            <person name="Zhou S."/>
            <person name="Galagan J."/>
            <person name="Cuomo C.A."/>
            <person name="Kistler H.C."/>
            <person name="Rep M."/>
        </authorList>
    </citation>
    <scope>NUCLEOTIDE SEQUENCE [LARGE SCALE GENOMIC DNA]</scope>
    <source>
        <strain evidence="3">M3125 / FGSC 7600</strain>
    </source>
</reference>
<dbReference type="AlphaFoldDB" id="W7ML22"/>
<dbReference type="OrthoDB" id="4156126at2759"/>
<feature type="compositionally biased region" description="Polar residues" evidence="1">
    <location>
        <begin position="1"/>
        <end position="11"/>
    </location>
</feature>
<proteinExistence type="predicted"/>
<dbReference type="Proteomes" id="UP000009096">
    <property type="component" value="Chromosome 3"/>
</dbReference>
<dbReference type="GeneID" id="30065853"/>
<dbReference type="OMA" id="DMYHGRT"/>
<keyword evidence="3" id="KW-1185">Reference proteome</keyword>
<name>W7ML22_GIBM7</name>
<gene>
    <name evidence="2" type="ORF">FVEG_08092</name>
</gene>
<dbReference type="RefSeq" id="XP_018754446.1">
    <property type="nucleotide sequence ID" value="XM_018896909.1"/>
</dbReference>
<dbReference type="eggNOG" id="ENOG502T6BK">
    <property type="taxonomic scope" value="Eukaryota"/>
</dbReference>
<dbReference type="VEuPathDB" id="FungiDB:FVEG_08092"/>
<accession>W7ML22</accession>
<evidence type="ECO:0000256" key="1">
    <source>
        <dbReference type="SAM" id="MobiDB-lite"/>
    </source>
</evidence>
<feature type="region of interest" description="Disordered" evidence="1">
    <location>
        <begin position="167"/>
        <end position="196"/>
    </location>
</feature>
<dbReference type="HOGENOM" id="CLU_1390277_0_0_1"/>
<feature type="region of interest" description="Disordered" evidence="1">
    <location>
        <begin position="1"/>
        <end position="32"/>
    </location>
</feature>
<dbReference type="KEGG" id="fvr:FVEG_08092"/>
<protein>
    <submittedName>
        <fullName evidence="2">Uncharacterized protein</fullName>
    </submittedName>
</protein>
<feature type="compositionally biased region" description="Basic and acidic residues" evidence="1">
    <location>
        <begin position="187"/>
        <end position="196"/>
    </location>
</feature>
<dbReference type="EMBL" id="DS022251">
    <property type="protein sequence ID" value="EWG48255.1"/>
    <property type="molecule type" value="Genomic_DNA"/>
</dbReference>
<feature type="compositionally biased region" description="Polar residues" evidence="1">
    <location>
        <begin position="172"/>
        <end position="186"/>
    </location>
</feature>
<organism evidence="2 3">
    <name type="scientific">Gibberella moniliformis (strain M3125 / FGSC 7600)</name>
    <name type="common">Maize ear and stalk rot fungus</name>
    <name type="synonym">Fusarium verticillioides</name>
    <dbReference type="NCBI Taxonomy" id="334819"/>
    <lineage>
        <taxon>Eukaryota</taxon>
        <taxon>Fungi</taxon>
        <taxon>Dikarya</taxon>
        <taxon>Ascomycota</taxon>
        <taxon>Pezizomycotina</taxon>
        <taxon>Sordariomycetes</taxon>
        <taxon>Hypocreomycetidae</taxon>
        <taxon>Hypocreales</taxon>
        <taxon>Nectriaceae</taxon>
        <taxon>Fusarium</taxon>
        <taxon>Fusarium fujikuroi species complex</taxon>
    </lineage>
</organism>
<evidence type="ECO:0000313" key="2">
    <source>
        <dbReference type="EMBL" id="EWG48255.1"/>
    </source>
</evidence>
<evidence type="ECO:0000313" key="3">
    <source>
        <dbReference type="Proteomes" id="UP000009096"/>
    </source>
</evidence>
<sequence>MSSLPPRSSSAPYYGSRANLSRRPSGAGYPPSKSPYLQYMPCDHSVRSASLTSIVDMYHGRTPDDASQPLRSPISFYYDYTEEFDKGFPCEFEYASTIGFPQGHTIGILMKDAMEETDAAPPASFRALREKQQIQVASVPMYGSLHASSPKRQEFYDCDTNSSCKETPISIKRTQQSPMQPVSEQPATEKLEDSRF</sequence>